<feature type="transmembrane region" description="Helical" evidence="1">
    <location>
        <begin position="212"/>
        <end position="229"/>
    </location>
</feature>
<reference evidence="2 3" key="1">
    <citation type="submission" date="2017-02" db="EMBL/GenBank/DDBJ databases">
        <authorList>
            <person name="Peterson S.W."/>
        </authorList>
    </citation>
    <scope>NUCLEOTIDE SEQUENCE [LARGE SCALE GENOMIC DNA]</scope>
    <source>
        <strain evidence="2 3">DSM 18108</strain>
    </source>
</reference>
<feature type="transmembrane region" description="Helical" evidence="1">
    <location>
        <begin position="405"/>
        <end position="425"/>
    </location>
</feature>
<feature type="transmembrane region" description="Helical" evidence="1">
    <location>
        <begin position="96"/>
        <end position="118"/>
    </location>
</feature>
<keyword evidence="1" id="KW-0472">Membrane</keyword>
<keyword evidence="1" id="KW-1133">Transmembrane helix</keyword>
<proteinExistence type="predicted"/>
<feature type="transmembrane region" description="Helical" evidence="1">
    <location>
        <begin position="470"/>
        <end position="488"/>
    </location>
</feature>
<feature type="transmembrane region" description="Helical" evidence="1">
    <location>
        <begin position="28"/>
        <end position="48"/>
    </location>
</feature>
<feature type="transmembrane region" description="Helical" evidence="1">
    <location>
        <begin position="446"/>
        <end position="464"/>
    </location>
</feature>
<evidence type="ECO:0000256" key="1">
    <source>
        <dbReference type="SAM" id="Phobius"/>
    </source>
</evidence>
<dbReference type="STRING" id="393003.SAMN05660461_3320"/>
<name>A0A1T5P0C8_9BACT</name>
<dbReference type="Proteomes" id="UP000190166">
    <property type="component" value="Unassembled WGS sequence"/>
</dbReference>
<accession>A0A1T5P0C8</accession>
<feature type="transmembrane region" description="Helical" evidence="1">
    <location>
        <begin position="241"/>
        <end position="261"/>
    </location>
</feature>
<gene>
    <name evidence="2" type="ORF">SAMN05660461_3320</name>
</gene>
<keyword evidence="1" id="KW-0812">Transmembrane</keyword>
<feature type="transmembrane region" description="Helical" evidence="1">
    <location>
        <begin position="125"/>
        <end position="145"/>
    </location>
</feature>
<dbReference type="AlphaFoldDB" id="A0A1T5P0C8"/>
<evidence type="ECO:0008006" key="4">
    <source>
        <dbReference type="Google" id="ProtNLM"/>
    </source>
</evidence>
<dbReference type="EMBL" id="FUZZ01000002">
    <property type="protein sequence ID" value="SKD06142.1"/>
    <property type="molecule type" value="Genomic_DNA"/>
</dbReference>
<protein>
    <recommendedName>
        <fullName evidence="4">Dolichyl-phosphate-mannose-protein mannosyltransferase</fullName>
    </recommendedName>
</protein>
<evidence type="ECO:0000313" key="3">
    <source>
        <dbReference type="Proteomes" id="UP000190166"/>
    </source>
</evidence>
<dbReference type="RefSeq" id="WP_079470605.1">
    <property type="nucleotide sequence ID" value="NZ_FUZZ01000002.1"/>
</dbReference>
<evidence type="ECO:0000313" key="2">
    <source>
        <dbReference type="EMBL" id="SKD06142.1"/>
    </source>
</evidence>
<feature type="transmembrane region" description="Helical" evidence="1">
    <location>
        <begin position="157"/>
        <end position="183"/>
    </location>
</feature>
<organism evidence="2 3">
    <name type="scientific">Chitinophaga ginsengisegetis</name>
    <dbReference type="NCBI Taxonomy" id="393003"/>
    <lineage>
        <taxon>Bacteria</taxon>
        <taxon>Pseudomonadati</taxon>
        <taxon>Bacteroidota</taxon>
        <taxon>Chitinophagia</taxon>
        <taxon>Chitinophagales</taxon>
        <taxon>Chitinophagaceae</taxon>
        <taxon>Chitinophaga</taxon>
    </lineage>
</organism>
<keyword evidence="3" id="KW-1185">Reference proteome</keyword>
<sequence length="512" mass="58945">MLLLSPRSFVTPAPGFGAFIFASRRNGLLLAAAVIVAVIKMVVFKHFFPYIDFTSDTGSYMETALQNRNYNLWPIGYSKFLWLFHQFSRSETMLTVVQFVLLEASAFFFYFSVCYIFNPQSYFRYGFYAFLLINPLFPFLSNYFISDALFLSLGLTWITLLLWILHKPTTLLLVFHGLLLGYAFTVRYNAMFYPLVALIPILLSAYRPWQKVVAVLLPVVLIVSFVMFTRQKTAEHSGVKIFSAFSGWQIMNNAMYMMQYIPLDSVGVPEQFAKTHKAVYHYMTALKKLPRRIVVSDGSYFMWDMNGPQKGLLRDYGLAHKDKDVYAGWCGVAPLCSDYGNYMIRKYPWDFTRYYLLGNAKLYLLPELEVLGGYNRPIINLVNKEVTTFFKDGDKPKPEGKYNNWQSTLMSLFPSLIVICHLLFIEETIRYLIKKGGRKTSRKFNIALLLCWAFIGLNFAFSVFAAPIVLRYQVLLIVLLLGYTLLLTEVTDAPLVTQEEAEAEEERVMLGI</sequence>